<organism evidence="2 3">
    <name type="scientific">Planctobacterium marinum</name>
    <dbReference type="NCBI Taxonomy" id="1631968"/>
    <lineage>
        <taxon>Bacteria</taxon>
        <taxon>Pseudomonadati</taxon>
        <taxon>Pseudomonadota</taxon>
        <taxon>Gammaproteobacteria</taxon>
        <taxon>Alteromonadales</taxon>
        <taxon>Alteromonadaceae</taxon>
        <taxon>Planctobacterium</taxon>
    </lineage>
</organism>
<gene>
    <name evidence="2" type="ORF">MACH26_20090</name>
</gene>
<keyword evidence="3" id="KW-1185">Reference proteome</keyword>
<dbReference type="KEGG" id="pmaw:MACH26_20090"/>
<dbReference type="InterPro" id="IPR057574">
    <property type="entry name" value="nSTAND_NTPase5_dom"/>
</dbReference>
<dbReference type="Pfam" id="PF13289">
    <property type="entry name" value="SIR2_2"/>
    <property type="match status" value="1"/>
</dbReference>
<dbReference type="EMBL" id="AP027272">
    <property type="protein sequence ID" value="BDX06488.1"/>
    <property type="molecule type" value="Genomic_DNA"/>
</dbReference>
<protein>
    <recommendedName>
        <fullName evidence="1">Novel STAND NTPase 5 domain-containing protein</fullName>
    </recommendedName>
</protein>
<evidence type="ECO:0000313" key="2">
    <source>
        <dbReference type="EMBL" id="BDX06488.1"/>
    </source>
</evidence>
<evidence type="ECO:0000313" key="3">
    <source>
        <dbReference type="Proteomes" id="UP001333710"/>
    </source>
</evidence>
<dbReference type="Proteomes" id="UP001333710">
    <property type="component" value="Chromosome"/>
</dbReference>
<dbReference type="SUPFAM" id="SSF52540">
    <property type="entry name" value="P-loop containing nucleoside triphosphate hydrolases"/>
    <property type="match status" value="1"/>
</dbReference>
<proteinExistence type="predicted"/>
<sequence length="802" mass="91889">MKVTQAIKHALNGESILFLGSGFSLGASNLSDTEFSTGGKLAKELCDELNIDEPIDLDIASGIYIEKNGTEKLIDLLLQKYTVKRVSRAQTSCAKIPWKRVYTTNYDTVFETAAKEIGTKYIPVELSSNVKAHLEKRNICLHINGHIDNLNRNTLNDSFKLTTKSYLTDYFTRSKWCSVFKQDVNLAKSVIFIGYSMYDLDIARVIGSVSDIKSKCIFITGDNPNLAESHVIRQIGKLEPGGLDKFIRKVDDIAQTHDKLNREFVTKSFTEYKISDSESSPEDRDRYDLLLRGDLKRNLLFKSLFSSERKYVVPRKQVEVFFDKFEDGCNNFLIHGSLGNGKTITVEQICCRAIRTGWRVFILNEYDRYAIEDLTAILRLEGKVLLVIENYSRHLDFVDQLLMRQSSNVIKLLTERTSINEYYYESVLSSLSNESMTVLDCNIMNDDEIEETISLLDSTALWSGNKEVGLELKKKHVSRHLNGEFQGILLEILKSPDIRNRLTASFDGLTPDSDTYKILILSLILRALGYSATMFVISELLEIDNPLELVMAKKMGLSEVFSVNGSSFEVRSSVLSSFLLTNMMPGSFIADVMTTAYKKCDALQDIDTTYKNMQRELRRYSVIQTLLPDQQRRNLLLNYYEEIKNLESSRSNPFFWVQYGIARLTYRDFEIAEQCFSRAYSIGENFLNFDGYQIDNHFARLLLEKSIYEPASGNPIELFREAHLLLAKQIGNASQNKHYPYRVASLYRDFLDIHEDNLQPDDLSYIKRAARKLHSTAIKLPQELRDNKYVKRCIVIMESIKA</sequence>
<reference evidence="2" key="1">
    <citation type="submission" date="2023-01" db="EMBL/GenBank/DDBJ databases">
        <title>Complete genome sequence of Planctobacterium marinum strain Dej080120_11.</title>
        <authorList>
            <person name="Ueki S."/>
            <person name="Maruyama F."/>
        </authorList>
    </citation>
    <scope>NUCLEOTIDE SEQUENCE</scope>
    <source>
        <strain evidence="2">Dej080120_11</strain>
    </source>
</reference>
<dbReference type="RefSeq" id="WP_338292504.1">
    <property type="nucleotide sequence ID" value="NZ_AP027272.1"/>
</dbReference>
<dbReference type="InterPro" id="IPR027417">
    <property type="entry name" value="P-loop_NTPase"/>
</dbReference>
<name>A0AA48HGG2_9ALTE</name>
<accession>A0AA48HGG2</accession>
<dbReference type="Pfam" id="PF25199">
    <property type="entry name" value="nSTAND_NTPase5"/>
    <property type="match status" value="1"/>
</dbReference>
<feature type="domain" description="Novel STAND NTPase 5" evidence="1">
    <location>
        <begin position="310"/>
        <end position="417"/>
    </location>
</feature>
<dbReference type="AlphaFoldDB" id="A0AA48HGG2"/>
<evidence type="ECO:0000259" key="1">
    <source>
        <dbReference type="Pfam" id="PF25199"/>
    </source>
</evidence>